<dbReference type="GO" id="GO:0008750">
    <property type="term" value="F:proton-translocating NAD(P)+ transhydrogenase activity"/>
    <property type="evidence" value="ECO:0007669"/>
    <property type="project" value="UniProtKB-EC"/>
</dbReference>
<keyword evidence="7" id="KW-0520">NAD</keyword>
<dbReference type="InterPro" id="IPR007886">
    <property type="entry name" value="AlaDH/PNT_N"/>
</dbReference>
<proteinExistence type="inferred from homology"/>
<name>A0A0A2C8Q2_PROMR</name>
<dbReference type="InterPro" id="IPR007698">
    <property type="entry name" value="AlaDH/PNT_NAD(H)-bd"/>
</dbReference>
<comment type="similarity">
    <text evidence="2">Belongs to the AlaDH/PNT family.</text>
</comment>
<dbReference type="GO" id="GO:0006740">
    <property type="term" value="P:NADPH regeneration"/>
    <property type="evidence" value="ECO:0007669"/>
    <property type="project" value="TreeGrafter"/>
</dbReference>
<dbReference type="NCBIfam" id="NF006942">
    <property type="entry name" value="PRK09424.1"/>
    <property type="match status" value="1"/>
</dbReference>
<dbReference type="SMART" id="SM01002">
    <property type="entry name" value="AlaDh_PNT_C"/>
    <property type="match status" value="1"/>
</dbReference>
<keyword evidence="4" id="KW-0547">Nucleotide-binding</keyword>
<dbReference type="Proteomes" id="UP000030392">
    <property type="component" value="Unassembled WGS sequence"/>
</dbReference>
<keyword evidence="5" id="KW-0521">NADP</keyword>
<comment type="function">
    <text evidence="1">The transhydrogenation between NADH and NADP is coupled to respiration and ATP hydrolysis and functions as a proton pump across the membrane.</text>
</comment>
<dbReference type="PANTHER" id="PTHR10160">
    <property type="entry name" value="NAD(P) TRANSHYDROGENASE"/>
    <property type="match status" value="1"/>
</dbReference>
<evidence type="ECO:0000256" key="5">
    <source>
        <dbReference type="ARBA" id="ARBA00022857"/>
    </source>
</evidence>
<dbReference type="GO" id="GO:0016491">
    <property type="term" value="F:oxidoreductase activity"/>
    <property type="evidence" value="ECO:0007669"/>
    <property type="project" value="UniProtKB-KW"/>
</dbReference>
<dbReference type="SUPFAM" id="SSF52283">
    <property type="entry name" value="Formate/glycerate dehydrogenase catalytic domain-like"/>
    <property type="match status" value="1"/>
</dbReference>
<dbReference type="Pfam" id="PF05222">
    <property type="entry name" value="AlaDh_PNT_N"/>
    <property type="match status" value="1"/>
</dbReference>
<evidence type="ECO:0000256" key="6">
    <source>
        <dbReference type="ARBA" id="ARBA00022967"/>
    </source>
</evidence>
<dbReference type="EMBL" id="JNAX01000007">
    <property type="protein sequence ID" value="KGG21270.1"/>
    <property type="molecule type" value="Genomic_DNA"/>
</dbReference>
<evidence type="ECO:0000256" key="7">
    <source>
        <dbReference type="ARBA" id="ARBA00023027"/>
    </source>
</evidence>
<dbReference type="InterPro" id="IPR036291">
    <property type="entry name" value="NAD(P)-bd_dom_sf"/>
</dbReference>
<sequence>MVSFLIPFESALGETRVSATPETVKKFLDLGCKVFFEKGAGNAAGFLDDTYMDAGAELVEIENDEVKKIVDIVLCVQPPNQKFLSHLKPGSFLVGLLNPYGNKLLAETLKSKNISAIALELLPRISRAQSSDALSSQANIAGYKSVLLAATALDRYFPMLMTAAGTIQPSKIVVLGAGVAGLQAIATAKRLGAVVYVSDIREAVKEQVESLGARFIELPKIDETPSESGGYAKQVSDEFIVAQRKELAKQLSEADVAICTAQVPGKKAPKLIDEKMLDDMRPGSVVIDLAVLSGGNCACSKPGETIVREGVKIIGASNLPCSIPNHASSLYSRNLLSLLQPMFKEGKFLIDNDDELVAGSLISKDGVILKSEIIENGGTRS</sequence>
<dbReference type="InterPro" id="IPR008143">
    <property type="entry name" value="Ala_DH/PNT_CS2"/>
</dbReference>
<gene>
    <name evidence="11" type="ORF">EV03_0604</name>
</gene>
<protein>
    <recommendedName>
        <fullName evidence="3">proton-translocating NAD(P)(+) transhydrogenase</fullName>
        <ecNumber evidence="3">7.1.1.1</ecNumber>
    </recommendedName>
</protein>
<dbReference type="RefSeq" id="WP_036905000.1">
    <property type="nucleotide sequence ID" value="NZ_CP138967.1"/>
</dbReference>
<dbReference type="AlphaFoldDB" id="A0A0A2C8Q2"/>
<dbReference type="PANTHER" id="PTHR10160:SF19">
    <property type="entry name" value="PROTON-TRANSLOCATING NAD(P)(+) TRANSHYDROGENASE"/>
    <property type="match status" value="1"/>
</dbReference>
<accession>A0A0A2C8Q2</accession>
<dbReference type="Gene3D" id="3.40.50.720">
    <property type="entry name" value="NAD(P)-binding Rossmann-like Domain"/>
    <property type="match status" value="2"/>
</dbReference>
<evidence type="ECO:0000313" key="11">
    <source>
        <dbReference type="EMBL" id="KGG21270.1"/>
    </source>
</evidence>
<dbReference type="GO" id="GO:0050661">
    <property type="term" value="F:NADP binding"/>
    <property type="evidence" value="ECO:0007669"/>
    <property type="project" value="TreeGrafter"/>
</dbReference>
<dbReference type="EC" id="7.1.1.1" evidence="3"/>
<dbReference type="Pfam" id="PF01262">
    <property type="entry name" value="AlaDh_PNT_C"/>
    <property type="match status" value="1"/>
</dbReference>
<evidence type="ECO:0000259" key="10">
    <source>
        <dbReference type="SMART" id="SM01003"/>
    </source>
</evidence>
<reference evidence="12" key="1">
    <citation type="journal article" date="2014" name="Sci. Data">
        <title>Genomes of diverse isolates of the marine cyanobacterium Prochlorococcus.</title>
        <authorList>
            <person name="Biller S."/>
            <person name="Berube P."/>
            <person name="Thompson J."/>
            <person name="Kelly L."/>
            <person name="Roggensack S."/>
            <person name="Awad L."/>
            <person name="Roache-Johnson K."/>
            <person name="Ding H."/>
            <person name="Giovannoni S.J."/>
            <person name="Moore L.R."/>
            <person name="Chisholm S.W."/>
        </authorList>
    </citation>
    <scope>NUCLEOTIDE SEQUENCE [LARGE SCALE GENOMIC DNA]</scope>
    <source>
        <strain evidence="12">PAC1</strain>
    </source>
</reference>
<feature type="domain" description="Alanine dehydrogenase/pyridine nucleotide transhydrogenase NAD(H)-binding" evidence="9">
    <location>
        <begin position="150"/>
        <end position="315"/>
    </location>
</feature>
<evidence type="ECO:0000256" key="1">
    <source>
        <dbReference type="ARBA" id="ARBA00003943"/>
    </source>
</evidence>
<evidence type="ECO:0000256" key="3">
    <source>
        <dbReference type="ARBA" id="ARBA00012943"/>
    </source>
</evidence>
<evidence type="ECO:0000313" key="12">
    <source>
        <dbReference type="Proteomes" id="UP000030392"/>
    </source>
</evidence>
<organism evidence="11 12">
    <name type="scientific">Prochlorococcus marinus str. PAC1</name>
    <dbReference type="NCBI Taxonomy" id="59924"/>
    <lineage>
        <taxon>Bacteria</taxon>
        <taxon>Bacillati</taxon>
        <taxon>Cyanobacteriota</taxon>
        <taxon>Cyanophyceae</taxon>
        <taxon>Synechococcales</taxon>
        <taxon>Prochlorococcaceae</taxon>
        <taxon>Prochlorococcus</taxon>
    </lineage>
</organism>
<dbReference type="CDD" id="cd05304">
    <property type="entry name" value="Rubrum_tdh"/>
    <property type="match status" value="1"/>
</dbReference>
<evidence type="ECO:0000256" key="8">
    <source>
        <dbReference type="ARBA" id="ARBA00048202"/>
    </source>
</evidence>
<keyword evidence="6" id="KW-1278">Translocase</keyword>
<dbReference type="PROSITE" id="PS00837">
    <property type="entry name" value="ALADH_PNT_2"/>
    <property type="match status" value="1"/>
</dbReference>
<dbReference type="GO" id="GO:0005886">
    <property type="term" value="C:plasma membrane"/>
    <property type="evidence" value="ECO:0007669"/>
    <property type="project" value="TreeGrafter"/>
</dbReference>
<comment type="caution">
    <text evidence="11">The sequence shown here is derived from an EMBL/GenBank/DDBJ whole genome shotgun (WGS) entry which is preliminary data.</text>
</comment>
<dbReference type="SUPFAM" id="SSF51735">
    <property type="entry name" value="NAD(P)-binding Rossmann-fold domains"/>
    <property type="match status" value="1"/>
</dbReference>
<dbReference type="SMART" id="SM01003">
    <property type="entry name" value="AlaDh_PNT_N"/>
    <property type="match status" value="1"/>
</dbReference>
<feature type="domain" description="Alanine dehydrogenase/pyridine nucleotide transhydrogenase N-terminal" evidence="10">
    <location>
        <begin position="5"/>
        <end position="141"/>
    </location>
</feature>
<comment type="catalytic activity">
    <reaction evidence="8">
        <text>NAD(+) + NADPH + H(+)(in) = NADH + NADP(+) + H(+)(out)</text>
        <dbReference type="Rhea" id="RHEA:47992"/>
        <dbReference type="ChEBI" id="CHEBI:15378"/>
        <dbReference type="ChEBI" id="CHEBI:57540"/>
        <dbReference type="ChEBI" id="CHEBI:57783"/>
        <dbReference type="ChEBI" id="CHEBI:57945"/>
        <dbReference type="ChEBI" id="CHEBI:58349"/>
        <dbReference type="EC" id="7.1.1.1"/>
    </reaction>
</comment>
<evidence type="ECO:0000256" key="2">
    <source>
        <dbReference type="ARBA" id="ARBA00005689"/>
    </source>
</evidence>
<keyword evidence="11" id="KW-0560">Oxidoreductase</keyword>
<evidence type="ECO:0000256" key="4">
    <source>
        <dbReference type="ARBA" id="ARBA00022741"/>
    </source>
</evidence>
<evidence type="ECO:0000259" key="9">
    <source>
        <dbReference type="SMART" id="SM01002"/>
    </source>
</evidence>